<name>A0A7T7IG00_9FIRM</name>
<dbReference type="Proteomes" id="UP000298642">
    <property type="component" value="Chromosome"/>
</dbReference>
<proteinExistence type="predicted"/>
<dbReference type="RefSeq" id="WP_158629729.1">
    <property type="nucleotide sequence ID" value="NZ_CP034413.3"/>
</dbReference>
<dbReference type="EMBL" id="CP034413">
    <property type="protein sequence ID" value="QQL05873.1"/>
    <property type="molecule type" value="Genomic_DNA"/>
</dbReference>
<dbReference type="KEGG" id="obj:EIO64_18425"/>
<reference evidence="2" key="1">
    <citation type="submission" date="2018-12" db="EMBL/GenBank/DDBJ databases">
        <title>Dusodibacter welbiota gen. nov., sp. nov., isolated from human faeces and emended description of the Oscillibacter genus.</title>
        <authorList>
            <person name="Le Roy T."/>
            <person name="Van der Smissen P."/>
            <person name="Delzenne N."/>
            <person name="Muccioli G."/>
            <person name="Collet J.F."/>
            <person name="Cani P.D."/>
        </authorList>
    </citation>
    <scope>NUCLEOTIDE SEQUENCE [LARGE SCALE GENOMIC DNA]</scope>
    <source>
        <strain evidence="2">J115</strain>
    </source>
</reference>
<gene>
    <name evidence="1" type="ORF">EIO64_18425</name>
</gene>
<evidence type="ECO:0000313" key="2">
    <source>
        <dbReference type="Proteomes" id="UP000298642"/>
    </source>
</evidence>
<evidence type="ECO:0008006" key="3">
    <source>
        <dbReference type="Google" id="ProtNLM"/>
    </source>
</evidence>
<protein>
    <recommendedName>
        <fullName evidence="3">DUF2292 domain-containing protein</fullName>
    </recommendedName>
</protein>
<organism evidence="1 2">
    <name type="scientific">Dysosmobacter welbionis</name>
    <dbReference type="NCBI Taxonomy" id="2093857"/>
    <lineage>
        <taxon>Bacteria</taxon>
        <taxon>Bacillati</taxon>
        <taxon>Bacillota</taxon>
        <taxon>Clostridia</taxon>
        <taxon>Eubacteriales</taxon>
        <taxon>Oscillospiraceae</taxon>
        <taxon>Dysosmobacter</taxon>
    </lineage>
</organism>
<sequence length="47" mass="5344">MDEKAWAIIKAIITKGNDAVVRKKGDGYIVLEDKREIKFQAKENRPG</sequence>
<keyword evidence="2" id="KW-1185">Reference proteome</keyword>
<dbReference type="AlphaFoldDB" id="A0A7T7IG00"/>
<accession>A0A7T7IG00</accession>
<evidence type="ECO:0000313" key="1">
    <source>
        <dbReference type="EMBL" id="QQL05873.1"/>
    </source>
</evidence>